<accession>A0ABM6TF96</accession>
<evidence type="ECO:0000313" key="2">
    <source>
        <dbReference type="EMBL" id="AVQ01801.1"/>
    </source>
</evidence>
<dbReference type="EMBL" id="CP027850">
    <property type="protein sequence ID" value="AVQ01801.1"/>
    <property type="molecule type" value="Genomic_DNA"/>
</dbReference>
<dbReference type="Proteomes" id="UP000240527">
    <property type="component" value="Chromosome"/>
</dbReference>
<feature type="compositionally biased region" description="Basic residues" evidence="1">
    <location>
        <begin position="1"/>
        <end position="11"/>
    </location>
</feature>
<proteinExistence type="predicted"/>
<feature type="region of interest" description="Disordered" evidence="1">
    <location>
        <begin position="1"/>
        <end position="20"/>
    </location>
</feature>
<protein>
    <submittedName>
        <fullName evidence="2">Uncharacterized protein</fullName>
    </submittedName>
</protein>
<reference evidence="2 3" key="1">
    <citation type="journal article" date="2015" name="Biotechnol. Bioeng.">
        <title>Genome sequence and phenotypic characterization of Caulobacter segnis.</title>
        <authorList>
            <person name="Patel S."/>
            <person name="Fletcher B."/>
            <person name="Scott D.C."/>
            <person name="Ely B."/>
        </authorList>
    </citation>
    <scope>NUCLEOTIDE SEQUENCE [LARGE SCALE GENOMIC DNA]</scope>
    <source>
        <strain evidence="2 3">TK0059</strain>
    </source>
</reference>
<gene>
    <name evidence="2" type="ORF">B7G68_08005</name>
</gene>
<dbReference type="RefSeq" id="WP_013078703.1">
    <property type="nucleotide sequence ID" value="NZ_CP027850.1"/>
</dbReference>
<organism evidence="2 3">
    <name type="scientific">Caulobacter segnis</name>
    <dbReference type="NCBI Taxonomy" id="88688"/>
    <lineage>
        <taxon>Bacteria</taxon>
        <taxon>Pseudomonadati</taxon>
        <taxon>Pseudomonadota</taxon>
        <taxon>Alphaproteobacteria</taxon>
        <taxon>Caulobacterales</taxon>
        <taxon>Caulobacteraceae</taxon>
        <taxon>Caulobacter</taxon>
    </lineage>
</organism>
<keyword evidence="3" id="KW-1185">Reference proteome</keyword>
<name>A0ABM6TF96_9CAUL</name>
<sequence length="109" mass="12752">MPLPRKPRLKRSTGGTRASRRFIRDKARLKAMLMARFIALHEQIERRKQYTYRGAYGAISYFKPGEPIPPGYQKVEYDENGNETPPYVKEKVPGLAAEDFSLFFREREL</sequence>
<evidence type="ECO:0000256" key="1">
    <source>
        <dbReference type="SAM" id="MobiDB-lite"/>
    </source>
</evidence>
<evidence type="ECO:0000313" key="3">
    <source>
        <dbReference type="Proteomes" id="UP000240527"/>
    </source>
</evidence>